<keyword evidence="4" id="KW-1185">Reference proteome</keyword>
<keyword evidence="2 3" id="KW-0456">Lyase</keyword>
<comment type="similarity">
    <text evidence="1">Belongs to the thioester dehydratase family. FabZ subfamily.</text>
</comment>
<proteinExistence type="inferred from homology"/>
<dbReference type="Proteomes" id="UP001560267">
    <property type="component" value="Unassembled WGS sequence"/>
</dbReference>
<dbReference type="PANTHER" id="PTHR30272">
    <property type="entry name" value="3-HYDROXYACYL-[ACYL-CARRIER-PROTEIN] DEHYDRATASE"/>
    <property type="match status" value="1"/>
</dbReference>
<dbReference type="InterPro" id="IPR013114">
    <property type="entry name" value="FabA_FabZ"/>
</dbReference>
<dbReference type="Pfam" id="PF07977">
    <property type="entry name" value="FabA"/>
    <property type="match status" value="1"/>
</dbReference>
<evidence type="ECO:0000256" key="1">
    <source>
        <dbReference type="ARBA" id="ARBA00009174"/>
    </source>
</evidence>
<evidence type="ECO:0000313" key="4">
    <source>
        <dbReference type="Proteomes" id="UP001560267"/>
    </source>
</evidence>
<dbReference type="CDD" id="cd01288">
    <property type="entry name" value="FabZ"/>
    <property type="match status" value="1"/>
</dbReference>
<dbReference type="EMBL" id="JBFSHR010000005">
    <property type="protein sequence ID" value="MEX6428748.1"/>
    <property type="molecule type" value="Genomic_DNA"/>
</dbReference>
<organism evidence="3 4">
    <name type="scientific">Ferrimicrobium acidiphilum</name>
    <dbReference type="NCBI Taxonomy" id="121039"/>
    <lineage>
        <taxon>Bacteria</taxon>
        <taxon>Bacillati</taxon>
        <taxon>Actinomycetota</taxon>
        <taxon>Acidimicrobiia</taxon>
        <taxon>Acidimicrobiales</taxon>
        <taxon>Acidimicrobiaceae</taxon>
        <taxon>Ferrimicrobium</taxon>
    </lineage>
</organism>
<comment type="caution">
    <text evidence="3">The sequence shown here is derived from an EMBL/GenBank/DDBJ whole genome shotgun (WGS) entry which is preliminary data.</text>
</comment>
<reference evidence="3 4" key="1">
    <citation type="submission" date="2024-07" db="EMBL/GenBank/DDBJ databases">
        <title>Draft Genome Sequence of Ferrimicrobium acidiphilum Strain YE2023, Isolated from a Pulp of Bioleach Reactor.</title>
        <authorList>
            <person name="Elkina Y.A."/>
            <person name="Bulaeva A.G."/>
            <person name="Beletsky A.V."/>
            <person name="Mardanov A.V."/>
        </authorList>
    </citation>
    <scope>NUCLEOTIDE SEQUENCE [LARGE SCALE GENOMIC DNA]</scope>
    <source>
        <strain evidence="3 4">YE2023</strain>
    </source>
</reference>
<dbReference type="NCBIfam" id="NF000582">
    <property type="entry name" value="PRK00006.1"/>
    <property type="match status" value="1"/>
</dbReference>
<dbReference type="Gene3D" id="3.10.129.10">
    <property type="entry name" value="Hotdog Thioesterase"/>
    <property type="match status" value="1"/>
</dbReference>
<evidence type="ECO:0000256" key="2">
    <source>
        <dbReference type="ARBA" id="ARBA00023239"/>
    </source>
</evidence>
<dbReference type="GO" id="GO:0019171">
    <property type="term" value="F:(3R)-hydroxyacyl-[acyl-carrier-protein] dehydratase activity"/>
    <property type="evidence" value="ECO:0007669"/>
    <property type="project" value="UniProtKB-EC"/>
</dbReference>
<gene>
    <name evidence="3" type="primary">fabZ</name>
    <name evidence="3" type="ORF">AB6A68_02700</name>
</gene>
<accession>A0ABV3XZM9</accession>
<protein>
    <submittedName>
        <fullName evidence="3">3-hydroxyacyl-ACP dehydratase FabZ</fullName>
        <ecNumber evidence="3">4.2.1.59</ecNumber>
    </submittedName>
</protein>
<dbReference type="InterPro" id="IPR029069">
    <property type="entry name" value="HotDog_dom_sf"/>
</dbReference>
<evidence type="ECO:0000313" key="3">
    <source>
        <dbReference type="EMBL" id="MEX6428748.1"/>
    </source>
</evidence>
<dbReference type="EC" id="4.2.1.59" evidence="3"/>
<name>A0ABV3XZM9_9ACTN</name>
<sequence>MSSYDPRDLIPHRPPFLLVDRIDALEPGVSGSGTFAVRADLAILAGHFPDNPVLPGVYQVEAIAQLGAAVVLSDPRYRGSLPLFGGIDRARFRRVVRPGDQLELTIEMTSLSARAGKGQGHARVAGELCAEVSLFFIIAPAGA</sequence>
<dbReference type="RefSeq" id="WP_298384572.1">
    <property type="nucleotide sequence ID" value="NZ_JBFSHR010000005.1"/>
</dbReference>
<dbReference type="PANTHER" id="PTHR30272:SF1">
    <property type="entry name" value="3-HYDROXYACYL-[ACYL-CARRIER-PROTEIN] DEHYDRATASE"/>
    <property type="match status" value="1"/>
</dbReference>
<dbReference type="SUPFAM" id="SSF54637">
    <property type="entry name" value="Thioesterase/thiol ester dehydrase-isomerase"/>
    <property type="match status" value="1"/>
</dbReference>